<dbReference type="RefSeq" id="WP_265582366.1">
    <property type="nucleotide sequence ID" value="NZ_CP036172.1"/>
</dbReference>
<dbReference type="AlphaFoldDB" id="A0A8A3S5U4"/>
<dbReference type="EMBL" id="CP036172">
    <property type="protein sequence ID" value="QSZ66996.1"/>
    <property type="molecule type" value="Genomic_DNA"/>
</dbReference>
<gene>
    <name evidence="1" type="ORF">RJ40_05550</name>
</gene>
<proteinExistence type="predicted"/>
<evidence type="ECO:0000313" key="2">
    <source>
        <dbReference type="Proteomes" id="UP001042704"/>
    </source>
</evidence>
<sequence>MKKAIGLGVAFAVLMIMALAPATTAYKFSANETQLQIINDLQGQDITKGELYEILQPELVEGLSEERQKLLYETKVNWPDYSKVYASSQGDSESTNVKETIIINTNDVDSDPTPAILMRHLSDITASGRELEGRSESWVVFPPYLKMPTGEITSAVCKLDEGGETGTVLAYETEGAEDTYNLKAEVSVTVSEPGEYFCHGEHYFTAPVGFTPPVVQGPTASDLVTVR</sequence>
<dbReference type="GeneID" id="76423804"/>
<reference evidence="1" key="1">
    <citation type="journal article" date="2001" name="Int. J. Syst. Evol. Microbiol.">
        <title>Methanofollis aquaemaris sp. nov., a methanogen isolated from an aquaculture fish pond.</title>
        <authorList>
            <person name="Lai M.C."/>
            <person name="Chen S.C."/>
        </authorList>
    </citation>
    <scope>NUCLEOTIDE SEQUENCE</scope>
    <source>
        <strain evidence="1">N2F9704</strain>
    </source>
</reference>
<protein>
    <submittedName>
        <fullName evidence="1">Uncharacterized protein</fullName>
    </submittedName>
</protein>
<reference evidence="1" key="2">
    <citation type="submission" date="2019-02" db="EMBL/GenBank/DDBJ databases">
        <authorList>
            <person name="Chen S.-C."/>
            <person name="Chien H.-H."/>
            <person name="Lai M.-C."/>
        </authorList>
    </citation>
    <scope>NUCLEOTIDE SEQUENCE</scope>
    <source>
        <strain evidence="1">N2F9704</strain>
    </source>
</reference>
<dbReference type="Proteomes" id="UP001042704">
    <property type="component" value="Chromosome"/>
</dbReference>
<name>A0A8A3S5U4_9EURY</name>
<dbReference type="KEGG" id="maqe:RJ40_05550"/>
<accession>A0A8A3S5U4</accession>
<organism evidence="1 2">
    <name type="scientific">Methanofollis aquaemaris</name>
    <dbReference type="NCBI Taxonomy" id="126734"/>
    <lineage>
        <taxon>Archaea</taxon>
        <taxon>Methanobacteriati</taxon>
        <taxon>Methanobacteriota</taxon>
        <taxon>Stenosarchaea group</taxon>
        <taxon>Methanomicrobia</taxon>
        <taxon>Methanomicrobiales</taxon>
        <taxon>Methanomicrobiaceae</taxon>
        <taxon>Methanofollis</taxon>
    </lineage>
</organism>
<evidence type="ECO:0000313" key="1">
    <source>
        <dbReference type="EMBL" id="QSZ66996.1"/>
    </source>
</evidence>
<keyword evidence="2" id="KW-1185">Reference proteome</keyword>